<dbReference type="SMART" id="SM01394">
    <property type="entry name" value="S_100"/>
    <property type="match status" value="1"/>
</dbReference>
<evidence type="ECO:0000313" key="8">
    <source>
        <dbReference type="Proteomes" id="UP000261580"/>
    </source>
</evidence>
<evidence type="ECO:0000256" key="4">
    <source>
        <dbReference type="ARBA" id="ARBA00022837"/>
    </source>
</evidence>
<dbReference type="STRING" id="32507.ENSNBRP00000014701"/>
<keyword evidence="2 5" id="KW-0479">Metal-binding</keyword>
<organism evidence="7 8">
    <name type="scientific">Neolamprologus brichardi</name>
    <name type="common">Fairy cichlid</name>
    <name type="synonym">Lamprologus brichardi</name>
    <dbReference type="NCBI Taxonomy" id="32507"/>
    <lineage>
        <taxon>Eukaryota</taxon>
        <taxon>Metazoa</taxon>
        <taxon>Chordata</taxon>
        <taxon>Craniata</taxon>
        <taxon>Vertebrata</taxon>
        <taxon>Euteleostomi</taxon>
        <taxon>Actinopterygii</taxon>
        <taxon>Neopterygii</taxon>
        <taxon>Teleostei</taxon>
        <taxon>Neoteleostei</taxon>
        <taxon>Acanthomorphata</taxon>
        <taxon>Ovalentaria</taxon>
        <taxon>Cichlomorphae</taxon>
        <taxon>Cichliformes</taxon>
        <taxon>Cichlidae</taxon>
        <taxon>African cichlids</taxon>
        <taxon>Pseudocrenilabrinae</taxon>
        <taxon>Lamprologini</taxon>
        <taxon>Neolamprologus</taxon>
    </lineage>
</organism>
<reference evidence="7" key="1">
    <citation type="submission" date="2025-08" db="UniProtKB">
        <authorList>
            <consortium name="Ensembl"/>
        </authorList>
    </citation>
    <scope>IDENTIFICATION</scope>
</reference>
<evidence type="ECO:0000313" key="7">
    <source>
        <dbReference type="Ensembl" id="ENSNBRP00000014701.1"/>
    </source>
</evidence>
<evidence type="ECO:0000256" key="2">
    <source>
        <dbReference type="ARBA" id="ARBA00022723"/>
    </source>
</evidence>
<dbReference type="GO" id="GO:0005509">
    <property type="term" value="F:calcium ion binding"/>
    <property type="evidence" value="ECO:0007669"/>
    <property type="project" value="InterPro"/>
</dbReference>
<dbReference type="Pfam" id="PF00036">
    <property type="entry name" value="EF-hand_1"/>
    <property type="match status" value="1"/>
</dbReference>
<dbReference type="SUPFAM" id="SSF47473">
    <property type="entry name" value="EF-hand"/>
    <property type="match status" value="1"/>
</dbReference>
<keyword evidence="3" id="KW-0677">Repeat</keyword>
<dbReference type="PROSITE" id="PS00303">
    <property type="entry name" value="S100_CABP"/>
    <property type="match status" value="1"/>
</dbReference>
<dbReference type="AlphaFoldDB" id="A0A3Q4GZI8"/>
<dbReference type="InterPro" id="IPR001751">
    <property type="entry name" value="S100/CaBP7/8-like_CS"/>
</dbReference>
<dbReference type="Bgee" id="ENSNBRG00000011347">
    <property type="expression patterns" value="Expressed in zone of skin and 6 other cell types or tissues"/>
</dbReference>
<dbReference type="GO" id="GO:0048306">
    <property type="term" value="F:calcium-dependent protein binding"/>
    <property type="evidence" value="ECO:0007669"/>
    <property type="project" value="TreeGrafter"/>
</dbReference>
<dbReference type="InterPro" id="IPR011992">
    <property type="entry name" value="EF-hand-dom_pair"/>
</dbReference>
<dbReference type="Gene3D" id="1.10.238.10">
    <property type="entry name" value="EF-hand"/>
    <property type="match status" value="1"/>
</dbReference>
<dbReference type="GO" id="GO:0043542">
    <property type="term" value="P:endothelial cell migration"/>
    <property type="evidence" value="ECO:0007669"/>
    <property type="project" value="TreeGrafter"/>
</dbReference>
<dbReference type="InterPro" id="IPR013787">
    <property type="entry name" value="S100_Ca-bd_sub"/>
</dbReference>
<dbReference type="GO" id="GO:0046914">
    <property type="term" value="F:transition metal ion binding"/>
    <property type="evidence" value="ECO:0007669"/>
    <property type="project" value="InterPro"/>
</dbReference>
<name>A0A3Q4GZI8_NEOBR</name>
<evidence type="ECO:0000256" key="3">
    <source>
        <dbReference type="ARBA" id="ARBA00022737"/>
    </source>
</evidence>
<protein>
    <recommendedName>
        <fullName evidence="5">Protein S100</fullName>
    </recommendedName>
    <alternativeName>
        <fullName evidence="5">S100 calcium-binding protein</fullName>
    </alternativeName>
</protein>
<evidence type="ECO:0000259" key="6">
    <source>
        <dbReference type="PROSITE" id="PS50222"/>
    </source>
</evidence>
<dbReference type="GeneTree" id="ENSGT00940000162871"/>
<keyword evidence="8" id="KW-1185">Reference proteome</keyword>
<comment type="similarity">
    <text evidence="1 5">Belongs to the S-100 family.</text>
</comment>
<dbReference type="InterPro" id="IPR018247">
    <property type="entry name" value="EF_Hand_1_Ca_BS"/>
</dbReference>
<keyword evidence="4 5" id="KW-0106">Calcium</keyword>
<accession>A0A3Q4GZI8</accession>
<dbReference type="GO" id="GO:0005737">
    <property type="term" value="C:cytoplasm"/>
    <property type="evidence" value="ECO:0007669"/>
    <property type="project" value="TreeGrafter"/>
</dbReference>
<dbReference type="Proteomes" id="UP000261580">
    <property type="component" value="Unassembled WGS sequence"/>
</dbReference>
<dbReference type="GO" id="GO:0070062">
    <property type="term" value="C:extracellular exosome"/>
    <property type="evidence" value="ECO:0007669"/>
    <property type="project" value="TreeGrafter"/>
</dbReference>
<dbReference type="PROSITE" id="PS00018">
    <property type="entry name" value="EF_HAND_1"/>
    <property type="match status" value="1"/>
</dbReference>
<feature type="domain" description="EF-hand" evidence="6">
    <location>
        <begin position="55"/>
        <end position="90"/>
    </location>
</feature>
<dbReference type="OMA" id="TCCFRGV"/>
<sequence>MTQPGNVTQLQMSMCLMLDTFEKYAKTDGDPNSLSKSEVKTLLEKEMPGMISGAKDQKAVDDLFKALDFDGNGVMDFEEFMVVVAALTCAFRGPYLTCRNLSYCWGPILQK</sequence>
<dbReference type="Ensembl" id="ENSNBRT00000015103.1">
    <property type="protein sequence ID" value="ENSNBRP00000014701.1"/>
    <property type="gene ID" value="ENSNBRG00000011347.1"/>
</dbReference>
<dbReference type="SMART" id="SM00054">
    <property type="entry name" value="EFh"/>
    <property type="match status" value="1"/>
</dbReference>
<dbReference type="PANTHER" id="PTHR11639">
    <property type="entry name" value="S100 CALCIUM-BINDING PROTEIN"/>
    <property type="match status" value="1"/>
</dbReference>
<dbReference type="InterPro" id="IPR034325">
    <property type="entry name" value="S-100_dom"/>
</dbReference>
<dbReference type="PANTHER" id="PTHR11639:SF134">
    <property type="entry name" value="PROTEIN S100-A1-RELATED"/>
    <property type="match status" value="1"/>
</dbReference>
<evidence type="ECO:0000256" key="5">
    <source>
        <dbReference type="RuleBase" id="RU361184"/>
    </source>
</evidence>
<proteinExistence type="inferred from homology"/>
<dbReference type="InterPro" id="IPR002048">
    <property type="entry name" value="EF_hand_dom"/>
</dbReference>
<dbReference type="PROSITE" id="PS50222">
    <property type="entry name" value="EF_HAND_2"/>
    <property type="match status" value="1"/>
</dbReference>
<dbReference type="CDD" id="cd00213">
    <property type="entry name" value="S-100"/>
    <property type="match status" value="1"/>
</dbReference>
<evidence type="ECO:0000256" key="1">
    <source>
        <dbReference type="ARBA" id="ARBA00007323"/>
    </source>
</evidence>
<reference evidence="7" key="2">
    <citation type="submission" date="2025-09" db="UniProtKB">
        <authorList>
            <consortium name="Ensembl"/>
        </authorList>
    </citation>
    <scope>IDENTIFICATION</scope>
</reference>
<dbReference type="Pfam" id="PF01023">
    <property type="entry name" value="S_100"/>
    <property type="match status" value="1"/>
</dbReference>